<dbReference type="EMBL" id="QZEY01000003">
    <property type="protein sequence ID" value="RJL33659.1"/>
    <property type="molecule type" value="Genomic_DNA"/>
</dbReference>
<evidence type="ECO:0000313" key="2">
    <source>
        <dbReference type="EMBL" id="RJL33659.1"/>
    </source>
</evidence>
<accession>A0A3A4AZ62</accession>
<proteinExistence type="predicted"/>
<dbReference type="AlphaFoldDB" id="A0A3A4AZ62"/>
<sequence>MSVFVVLFSVAVFFMAGLLVDGGAAINARLRAADIAEQGARAGADQIDEEHLRETGNLRILDGEACAKAEEIVNAHDEARAEMTGCDQAADSVTVTVTVTGNSLFLGLLGFATYEMEGAATAGPNQGTQGVAP</sequence>
<dbReference type="InterPro" id="IPR028087">
    <property type="entry name" value="Tad_N"/>
</dbReference>
<evidence type="ECO:0000313" key="3">
    <source>
        <dbReference type="Proteomes" id="UP000265768"/>
    </source>
</evidence>
<protein>
    <recommendedName>
        <fullName evidence="1">Putative Flp pilus-assembly TadG-like N-terminal domain-containing protein</fullName>
    </recommendedName>
</protein>
<keyword evidence="3" id="KW-1185">Reference proteome</keyword>
<organism evidence="2 3">
    <name type="scientific">Bailinhaonella thermotolerans</name>
    <dbReference type="NCBI Taxonomy" id="1070861"/>
    <lineage>
        <taxon>Bacteria</taxon>
        <taxon>Bacillati</taxon>
        <taxon>Actinomycetota</taxon>
        <taxon>Actinomycetes</taxon>
        <taxon>Streptosporangiales</taxon>
        <taxon>Streptosporangiaceae</taxon>
        <taxon>Bailinhaonella</taxon>
    </lineage>
</organism>
<dbReference type="OrthoDB" id="3542193at2"/>
<evidence type="ECO:0000259" key="1">
    <source>
        <dbReference type="Pfam" id="PF13400"/>
    </source>
</evidence>
<dbReference type="Proteomes" id="UP000265768">
    <property type="component" value="Unassembled WGS sequence"/>
</dbReference>
<gene>
    <name evidence="2" type="ORF">D5H75_12400</name>
</gene>
<name>A0A3A4AZ62_9ACTN</name>
<reference evidence="2 3" key="1">
    <citation type="submission" date="2018-09" db="EMBL/GenBank/DDBJ databases">
        <title>YIM 75507 draft genome.</title>
        <authorList>
            <person name="Tang S."/>
            <person name="Feng Y."/>
        </authorList>
    </citation>
    <scope>NUCLEOTIDE SEQUENCE [LARGE SCALE GENOMIC DNA]</scope>
    <source>
        <strain evidence="2 3">YIM 75507</strain>
    </source>
</reference>
<dbReference type="Pfam" id="PF13400">
    <property type="entry name" value="Tad"/>
    <property type="match status" value="1"/>
</dbReference>
<comment type="caution">
    <text evidence="2">The sequence shown here is derived from an EMBL/GenBank/DDBJ whole genome shotgun (WGS) entry which is preliminary data.</text>
</comment>
<feature type="domain" description="Putative Flp pilus-assembly TadG-like N-terminal" evidence="1">
    <location>
        <begin position="4"/>
        <end position="45"/>
    </location>
</feature>